<evidence type="ECO:0008006" key="3">
    <source>
        <dbReference type="Google" id="ProtNLM"/>
    </source>
</evidence>
<dbReference type="Proteomes" id="UP000708576">
    <property type="component" value="Unassembled WGS sequence"/>
</dbReference>
<comment type="caution">
    <text evidence="1">The sequence shown here is derived from an EMBL/GenBank/DDBJ whole genome shotgun (WGS) entry which is preliminary data.</text>
</comment>
<organism evidence="1 2">
    <name type="scientific">Carboxylicivirga linearis</name>
    <dbReference type="NCBI Taxonomy" id="1628157"/>
    <lineage>
        <taxon>Bacteria</taxon>
        <taxon>Pseudomonadati</taxon>
        <taxon>Bacteroidota</taxon>
        <taxon>Bacteroidia</taxon>
        <taxon>Marinilabiliales</taxon>
        <taxon>Marinilabiliaceae</taxon>
        <taxon>Carboxylicivirga</taxon>
    </lineage>
</organism>
<dbReference type="RefSeq" id="WP_212213365.1">
    <property type="nucleotide sequence ID" value="NZ_JAGUCO010000001.1"/>
</dbReference>
<accession>A0ABS5JR18</accession>
<proteinExistence type="predicted"/>
<evidence type="ECO:0000313" key="2">
    <source>
        <dbReference type="Proteomes" id="UP000708576"/>
    </source>
</evidence>
<dbReference type="EMBL" id="JAGUCO010000001">
    <property type="protein sequence ID" value="MBS2097253.1"/>
    <property type="molecule type" value="Genomic_DNA"/>
</dbReference>
<name>A0ABS5JR18_9BACT</name>
<gene>
    <name evidence="1" type="ORF">KEM10_03120</name>
</gene>
<evidence type="ECO:0000313" key="1">
    <source>
        <dbReference type="EMBL" id="MBS2097253.1"/>
    </source>
</evidence>
<reference evidence="1 2" key="1">
    <citation type="journal article" date="2015" name="Int. J. Syst. Evol. Microbiol.">
        <title>Carboxylicivirga linearis sp. nov., isolated from a sea cucumber culture pond.</title>
        <authorList>
            <person name="Wang F.Q."/>
            <person name="Zhou Y.X."/>
            <person name="Lin X.Z."/>
            <person name="Chen G.J."/>
            <person name="Du Z.J."/>
        </authorList>
    </citation>
    <scope>NUCLEOTIDE SEQUENCE [LARGE SCALE GENOMIC DNA]</scope>
    <source>
        <strain evidence="1 2">FB218</strain>
    </source>
</reference>
<sequence length="121" mass="13737">MRKPEFISYNGKTFFFMDFSDMRSREEVDGLIQPSAEYIRSQSEKSVLTLTNIKGMHFNNEIKNAFSDFLKGNKPFVKAGAVVGIGGLQRIVYNGVMKLSGRDLRSFETLDQAQDWLATVN</sequence>
<protein>
    <recommendedName>
        <fullName evidence="3">STAS/SEC14 domain-containing protein</fullName>
    </recommendedName>
</protein>
<keyword evidence="2" id="KW-1185">Reference proteome</keyword>